<evidence type="ECO:0000313" key="3">
    <source>
        <dbReference type="EMBL" id="KAK1322239.1"/>
    </source>
</evidence>
<keyword evidence="4" id="KW-1185">Reference proteome</keyword>
<feature type="region of interest" description="Disordered" evidence="1">
    <location>
        <begin position="1"/>
        <end position="61"/>
    </location>
</feature>
<dbReference type="Proteomes" id="UP001180020">
    <property type="component" value="Unassembled WGS sequence"/>
</dbReference>
<evidence type="ECO:0000256" key="1">
    <source>
        <dbReference type="SAM" id="MobiDB-lite"/>
    </source>
</evidence>
<comment type="caution">
    <text evidence="3">The sequence shown here is derived from an EMBL/GenBank/DDBJ whole genome shotgun (WGS) entry which is preliminary data.</text>
</comment>
<dbReference type="SUPFAM" id="SSF51197">
    <property type="entry name" value="Clavaminate synthase-like"/>
    <property type="match status" value="1"/>
</dbReference>
<dbReference type="Pfam" id="PF03171">
    <property type="entry name" value="2OG-FeII_Oxy"/>
    <property type="match status" value="1"/>
</dbReference>
<organism evidence="3 4">
    <name type="scientific">Acorus calamus</name>
    <name type="common">Sweet flag</name>
    <dbReference type="NCBI Taxonomy" id="4465"/>
    <lineage>
        <taxon>Eukaryota</taxon>
        <taxon>Viridiplantae</taxon>
        <taxon>Streptophyta</taxon>
        <taxon>Embryophyta</taxon>
        <taxon>Tracheophyta</taxon>
        <taxon>Spermatophyta</taxon>
        <taxon>Magnoliopsida</taxon>
        <taxon>Liliopsida</taxon>
        <taxon>Acoraceae</taxon>
        <taxon>Acorus</taxon>
    </lineage>
</organism>
<sequence length="334" mass="37361">MGPGRTPPRSHAPSSTTITSHQPSPSPPAASTVLPHQPPPLRPPISLSDHTTRPLPPNPGFFHITHHGIQAHLAKSAETEAETLLRNRHPLLSRSCLGFDDHEDEYNDQEEPCMVFDINDQERFSPGPLREYTEALERLSIQVMDMVSRSGGFDNPCKGAVRPRCLMWVSSSHPGNDGDEVEDIRRHLFYPYIVGLQYELECSRYWLLSDSGWVSTAAQPDSVLVTVGDIAQVWSNGRLQKVRGRPMPSREGTHVSVTLLVTLNTDSVITPPPRAVGFDDGKEGGIDDAGEDLKFCSIIFEEYAWRVYNERLPFKDPLNRYRILDSDDAKLSLF</sequence>
<dbReference type="AlphaFoldDB" id="A0AAV9FAT6"/>
<proteinExistence type="predicted"/>
<gene>
    <name evidence="3" type="primary">GA3OX1</name>
    <name evidence="3" type="ORF">QJS10_CPA03g01217</name>
</gene>
<accession>A0AAV9FAT6</accession>
<dbReference type="InterPro" id="IPR027443">
    <property type="entry name" value="IPNS-like_sf"/>
</dbReference>
<dbReference type="PANTHER" id="PTHR34945:SF2">
    <property type="entry name" value="2-OXOGLUTARATE (2OG) AND FE(II)-DEPENDENT OXYGENASE SUPERFAMILY PROTEIN"/>
    <property type="match status" value="1"/>
</dbReference>
<reference evidence="3" key="2">
    <citation type="submission" date="2023-06" db="EMBL/GenBank/DDBJ databases">
        <authorList>
            <person name="Ma L."/>
            <person name="Liu K.-W."/>
            <person name="Li Z."/>
            <person name="Hsiao Y.-Y."/>
            <person name="Qi Y."/>
            <person name="Fu T."/>
            <person name="Tang G."/>
            <person name="Zhang D."/>
            <person name="Sun W.-H."/>
            <person name="Liu D.-K."/>
            <person name="Li Y."/>
            <person name="Chen G.-Z."/>
            <person name="Liu X.-D."/>
            <person name="Liao X.-Y."/>
            <person name="Jiang Y.-T."/>
            <person name="Yu X."/>
            <person name="Hao Y."/>
            <person name="Huang J."/>
            <person name="Zhao X.-W."/>
            <person name="Ke S."/>
            <person name="Chen Y.-Y."/>
            <person name="Wu W.-L."/>
            <person name="Hsu J.-L."/>
            <person name="Lin Y.-F."/>
            <person name="Huang M.-D."/>
            <person name="Li C.-Y."/>
            <person name="Huang L."/>
            <person name="Wang Z.-W."/>
            <person name="Zhao X."/>
            <person name="Zhong W.-Y."/>
            <person name="Peng D.-H."/>
            <person name="Ahmad S."/>
            <person name="Lan S."/>
            <person name="Zhang J.-S."/>
            <person name="Tsai W.-C."/>
            <person name="Van De Peer Y."/>
            <person name="Liu Z.-J."/>
        </authorList>
    </citation>
    <scope>NUCLEOTIDE SEQUENCE</scope>
    <source>
        <strain evidence="3">CP</strain>
        <tissue evidence="3">Leaves</tissue>
    </source>
</reference>
<dbReference type="Gene3D" id="2.60.120.330">
    <property type="entry name" value="B-lactam Antibiotic, Isopenicillin N Synthase, Chain"/>
    <property type="match status" value="1"/>
</dbReference>
<dbReference type="EMBL" id="JAUJYO010000003">
    <property type="protein sequence ID" value="KAK1322239.1"/>
    <property type="molecule type" value="Genomic_DNA"/>
</dbReference>
<name>A0AAV9FAT6_ACOCL</name>
<dbReference type="PANTHER" id="PTHR34945">
    <property type="entry name" value="2-OXOGLUTARATE (2OG) AND FE(II)-DEPENDENT OXYGENASE SUPERFAMILY PROTEIN"/>
    <property type="match status" value="1"/>
</dbReference>
<reference evidence="3" key="1">
    <citation type="journal article" date="2023" name="Nat. Commun.">
        <title>Diploid and tetraploid genomes of Acorus and the evolution of monocots.</title>
        <authorList>
            <person name="Ma L."/>
            <person name="Liu K.W."/>
            <person name="Li Z."/>
            <person name="Hsiao Y.Y."/>
            <person name="Qi Y."/>
            <person name="Fu T."/>
            <person name="Tang G.D."/>
            <person name="Zhang D."/>
            <person name="Sun W.H."/>
            <person name="Liu D.K."/>
            <person name="Li Y."/>
            <person name="Chen G.Z."/>
            <person name="Liu X.D."/>
            <person name="Liao X.Y."/>
            <person name="Jiang Y.T."/>
            <person name="Yu X."/>
            <person name="Hao Y."/>
            <person name="Huang J."/>
            <person name="Zhao X.W."/>
            <person name="Ke S."/>
            <person name="Chen Y.Y."/>
            <person name="Wu W.L."/>
            <person name="Hsu J.L."/>
            <person name="Lin Y.F."/>
            <person name="Huang M.D."/>
            <person name="Li C.Y."/>
            <person name="Huang L."/>
            <person name="Wang Z.W."/>
            <person name="Zhao X."/>
            <person name="Zhong W.Y."/>
            <person name="Peng D.H."/>
            <person name="Ahmad S."/>
            <person name="Lan S."/>
            <person name="Zhang J.S."/>
            <person name="Tsai W.C."/>
            <person name="Van de Peer Y."/>
            <person name="Liu Z.J."/>
        </authorList>
    </citation>
    <scope>NUCLEOTIDE SEQUENCE</scope>
    <source>
        <strain evidence="3">CP</strain>
    </source>
</reference>
<protein>
    <submittedName>
        <fullName evidence="3">Gibberellin 3-beta-dioxygenase 1</fullName>
    </submittedName>
</protein>
<dbReference type="InterPro" id="IPR044861">
    <property type="entry name" value="IPNS-like_FE2OG_OXY"/>
</dbReference>
<evidence type="ECO:0000259" key="2">
    <source>
        <dbReference type="Pfam" id="PF03171"/>
    </source>
</evidence>
<evidence type="ECO:0000313" key="4">
    <source>
        <dbReference type="Proteomes" id="UP001180020"/>
    </source>
</evidence>
<feature type="domain" description="Isopenicillin N synthase-like Fe(2+) 2OG dioxygenase" evidence="2">
    <location>
        <begin position="208"/>
        <end position="259"/>
    </location>
</feature>
<feature type="compositionally biased region" description="Polar residues" evidence="1">
    <location>
        <begin position="12"/>
        <end position="22"/>
    </location>
</feature>